<dbReference type="GO" id="GO:0016627">
    <property type="term" value="F:oxidoreductase activity, acting on the CH-CH group of donors"/>
    <property type="evidence" value="ECO:0007669"/>
    <property type="project" value="TreeGrafter"/>
</dbReference>
<evidence type="ECO:0000313" key="4">
    <source>
        <dbReference type="Proteomes" id="UP000007947"/>
    </source>
</evidence>
<dbReference type="InterPro" id="IPR052019">
    <property type="entry name" value="F420H2_bilvrd_red/Heme_oxyg"/>
</dbReference>
<organism evidence="3 4">
    <name type="scientific">Microlunatus phosphovorus (strain ATCC 700054 / DSM 10555 / JCM 9379 / NBRC 101784 / NCIMB 13414 / VKM Ac-1990 / NM-1)</name>
    <dbReference type="NCBI Taxonomy" id="1032480"/>
    <lineage>
        <taxon>Bacteria</taxon>
        <taxon>Bacillati</taxon>
        <taxon>Actinomycetota</taxon>
        <taxon>Actinomycetes</taxon>
        <taxon>Propionibacteriales</taxon>
        <taxon>Propionibacteriaceae</taxon>
        <taxon>Microlunatus</taxon>
    </lineage>
</organism>
<protein>
    <recommendedName>
        <fullName evidence="2">Pyridoxamine 5'-phosphate oxidase N-terminal domain-containing protein</fullName>
    </recommendedName>
</protein>
<dbReference type="Pfam" id="PF01243">
    <property type="entry name" value="PNPOx_N"/>
    <property type="match status" value="1"/>
</dbReference>
<evidence type="ECO:0000259" key="2">
    <source>
        <dbReference type="Pfam" id="PF01243"/>
    </source>
</evidence>
<keyword evidence="4" id="KW-1185">Reference proteome</keyword>
<dbReference type="InterPro" id="IPR012349">
    <property type="entry name" value="Split_barrel_FMN-bd"/>
</dbReference>
<dbReference type="KEGG" id="mph:MLP_24150"/>
<evidence type="ECO:0000256" key="1">
    <source>
        <dbReference type="ARBA" id="ARBA00023002"/>
    </source>
</evidence>
<feature type="domain" description="Pyridoxamine 5'-phosphate oxidase N-terminal" evidence="2">
    <location>
        <begin position="4"/>
        <end position="126"/>
    </location>
</feature>
<sequence length="128" mass="14371">MEPLTPQARELLAGPNFAIVATTNADGSLQQTVVWAKERDGEIVFSSNTSRAKTRNLERDPNVSVLVIDRENGYRYSSIRGTARVEEAGANELIDELSHDYDGRPWPEEQPWKPRSTIVVTPARIIEH</sequence>
<dbReference type="NCBIfam" id="TIGR03618">
    <property type="entry name" value="Rv1155_F420"/>
    <property type="match status" value="1"/>
</dbReference>
<dbReference type="InterPro" id="IPR011576">
    <property type="entry name" value="Pyridox_Oxase_N"/>
</dbReference>
<evidence type="ECO:0000313" key="3">
    <source>
        <dbReference type="EMBL" id="BAK35429.1"/>
    </source>
</evidence>
<dbReference type="STRING" id="1032480.MLP_24150"/>
<dbReference type="Proteomes" id="UP000007947">
    <property type="component" value="Chromosome"/>
</dbReference>
<dbReference type="InterPro" id="IPR019920">
    <property type="entry name" value="F420-binding_dom_put"/>
</dbReference>
<dbReference type="eggNOG" id="COG3576">
    <property type="taxonomic scope" value="Bacteria"/>
</dbReference>
<dbReference type="PANTHER" id="PTHR35176">
    <property type="entry name" value="HEME OXYGENASE HI_0854-RELATED"/>
    <property type="match status" value="1"/>
</dbReference>
<accession>F5XFM2</accession>
<name>F5XFM2_MICPN</name>
<dbReference type="AlphaFoldDB" id="F5XFM2"/>
<dbReference type="SUPFAM" id="SSF50475">
    <property type="entry name" value="FMN-binding split barrel"/>
    <property type="match status" value="1"/>
</dbReference>
<dbReference type="RefSeq" id="WP_013863299.1">
    <property type="nucleotide sequence ID" value="NC_015635.1"/>
</dbReference>
<dbReference type="EMBL" id="AP012204">
    <property type="protein sequence ID" value="BAK35429.1"/>
    <property type="molecule type" value="Genomic_DNA"/>
</dbReference>
<reference evidence="3 4" key="1">
    <citation type="submission" date="2011-05" db="EMBL/GenBank/DDBJ databases">
        <title>Whole genome sequence of Microlunatus phosphovorus NM-1.</title>
        <authorList>
            <person name="Hosoyama A."/>
            <person name="Sasaki K."/>
            <person name="Harada T."/>
            <person name="Igarashi R."/>
            <person name="Kawakoshi A."/>
            <person name="Sasagawa M."/>
            <person name="Fukada J."/>
            <person name="Nakamura S."/>
            <person name="Katano Y."/>
            <person name="Hanada S."/>
            <person name="Kamagata Y."/>
            <person name="Nakamura N."/>
            <person name="Yamazaki S."/>
            <person name="Fujita N."/>
        </authorList>
    </citation>
    <scope>NUCLEOTIDE SEQUENCE [LARGE SCALE GENOMIC DNA]</scope>
    <source>
        <strain evidence="4">ATCC 700054 / DSM 10555 / JCM 9379 / NBRC 101784 / NCIMB 13414 / VKM Ac-1990 / NM-1</strain>
    </source>
</reference>
<gene>
    <name evidence="3" type="ordered locus">MLP_24150</name>
</gene>
<dbReference type="HOGENOM" id="CLU_123922_3_0_11"/>
<dbReference type="OrthoDB" id="162914at2"/>
<proteinExistence type="predicted"/>
<keyword evidence="1" id="KW-0560">Oxidoreductase</keyword>
<dbReference type="Gene3D" id="2.30.110.10">
    <property type="entry name" value="Electron Transport, Fmn-binding Protein, Chain A"/>
    <property type="match status" value="1"/>
</dbReference>
<dbReference type="PANTHER" id="PTHR35176:SF6">
    <property type="entry name" value="HEME OXYGENASE HI_0854-RELATED"/>
    <property type="match status" value="1"/>
</dbReference>
<dbReference type="GO" id="GO:0005829">
    <property type="term" value="C:cytosol"/>
    <property type="evidence" value="ECO:0007669"/>
    <property type="project" value="TreeGrafter"/>
</dbReference>
<dbReference type="GO" id="GO:0070967">
    <property type="term" value="F:coenzyme F420 binding"/>
    <property type="evidence" value="ECO:0007669"/>
    <property type="project" value="TreeGrafter"/>
</dbReference>